<dbReference type="EMBL" id="CP028923">
    <property type="protein sequence ID" value="QCK13572.1"/>
    <property type="molecule type" value="Genomic_DNA"/>
</dbReference>
<dbReference type="KEGG" id="fpf:DCC35_01790"/>
<evidence type="ECO:0000259" key="8">
    <source>
        <dbReference type="Pfam" id="PF12704"/>
    </source>
</evidence>
<feature type="domain" description="ABC3 transporter permease C-terminal" evidence="7">
    <location>
        <begin position="261"/>
        <end position="376"/>
    </location>
</feature>
<evidence type="ECO:0000256" key="2">
    <source>
        <dbReference type="ARBA" id="ARBA00022475"/>
    </source>
</evidence>
<sequence>MNDFYISFKSVLSKPWYSLMSILLVATGTGIISLLFLIDNDLQKKFYGDIKGIQMVVGAKGSPLQLILSAVYQADNPTGNIKASEIKPFTRHPLVKKSIPLAYGDSYKGTRIVGTDTSYLNLYEVELANGKVFDETMEVVVGAQAAKKHNLTVGLKIKSQHGQAMEAEQHQHPFIVKGILKPTGTVVDRLIITPYQSLWEVHDIEGEGDFTAYLLQFKNPMGQLMLSKMINNNTSMQAALPSIEIDRLMTLLGTGYDTLKILAYGIMALSGFAVFITLFTSLDQKKYDLSVMRVLGYSKARVLFQVIIESCILCLAGILIGLILSRMIIYFISHIKESEWLTGSMYDTRELILFPVVILLGIIAALIPAYKLYKTDIAQVLSDEK</sequence>
<dbReference type="InterPro" id="IPR051125">
    <property type="entry name" value="ABC-4/HrtB_transporter"/>
</dbReference>
<keyword evidence="10" id="KW-1185">Reference proteome</keyword>
<evidence type="ECO:0000313" key="9">
    <source>
        <dbReference type="EMBL" id="QCK13572.1"/>
    </source>
</evidence>
<reference evidence="9 10" key="1">
    <citation type="submission" date="2018-04" db="EMBL/GenBank/DDBJ databases">
        <title>Complete genome uncultured novel isolate.</title>
        <authorList>
            <person name="Merlino G."/>
        </authorList>
    </citation>
    <scope>NUCLEOTIDE SEQUENCE [LARGE SCALE GENOMIC DNA]</scope>
    <source>
        <strain evidence="10">R1DC9</strain>
    </source>
</reference>
<gene>
    <name evidence="9" type="ORF">DCC35_01790</name>
</gene>
<comment type="subcellular location">
    <subcellularLocation>
        <location evidence="1">Cell membrane</location>
        <topology evidence="1">Multi-pass membrane protein</topology>
    </subcellularLocation>
</comment>
<dbReference type="OrthoDB" id="9784014at2"/>
<evidence type="ECO:0000259" key="7">
    <source>
        <dbReference type="Pfam" id="PF02687"/>
    </source>
</evidence>
<evidence type="ECO:0000256" key="5">
    <source>
        <dbReference type="ARBA" id="ARBA00023136"/>
    </source>
</evidence>
<evidence type="ECO:0008006" key="11">
    <source>
        <dbReference type="Google" id="ProtNLM"/>
    </source>
</evidence>
<dbReference type="Proteomes" id="UP000298616">
    <property type="component" value="Chromosome"/>
</dbReference>
<dbReference type="Pfam" id="PF12704">
    <property type="entry name" value="MacB_PCD"/>
    <property type="match status" value="1"/>
</dbReference>
<keyword evidence="4 6" id="KW-1133">Transmembrane helix</keyword>
<feature type="transmembrane region" description="Helical" evidence="6">
    <location>
        <begin position="16"/>
        <end position="38"/>
    </location>
</feature>
<dbReference type="PANTHER" id="PTHR43738">
    <property type="entry name" value="ABC TRANSPORTER, MEMBRANE PROTEIN"/>
    <property type="match status" value="1"/>
</dbReference>
<dbReference type="Pfam" id="PF02687">
    <property type="entry name" value="FtsX"/>
    <property type="match status" value="1"/>
</dbReference>
<keyword evidence="2" id="KW-1003">Cell membrane</keyword>
<evidence type="ECO:0000313" key="10">
    <source>
        <dbReference type="Proteomes" id="UP000298616"/>
    </source>
</evidence>
<dbReference type="RefSeq" id="WP_137089170.1">
    <property type="nucleotide sequence ID" value="NZ_CP028923.1"/>
</dbReference>
<keyword evidence="5 6" id="KW-0472">Membrane</keyword>
<name>A0A4D7JLX0_9BACT</name>
<dbReference type="InterPro" id="IPR025857">
    <property type="entry name" value="MacB_PCD"/>
</dbReference>
<evidence type="ECO:0000256" key="1">
    <source>
        <dbReference type="ARBA" id="ARBA00004651"/>
    </source>
</evidence>
<feature type="transmembrane region" description="Helical" evidence="6">
    <location>
        <begin position="261"/>
        <end position="282"/>
    </location>
</feature>
<protein>
    <recommendedName>
        <fullName evidence="11">ABC transport system permease protein</fullName>
    </recommendedName>
</protein>
<proteinExistence type="predicted"/>
<feature type="domain" description="MacB-like periplasmic core" evidence="8">
    <location>
        <begin position="18"/>
        <end position="202"/>
    </location>
</feature>
<dbReference type="PANTHER" id="PTHR43738:SF2">
    <property type="entry name" value="ABC TRANSPORTER PERMEASE"/>
    <property type="match status" value="1"/>
</dbReference>
<evidence type="ECO:0000256" key="6">
    <source>
        <dbReference type="SAM" id="Phobius"/>
    </source>
</evidence>
<evidence type="ECO:0000256" key="3">
    <source>
        <dbReference type="ARBA" id="ARBA00022692"/>
    </source>
</evidence>
<dbReference type="InterPro" id="IPR003838">
    <property type="entry name" value="ABC3_permease_C"/>
</dbReference>
<evidence type="ECO:0000256" key="4">
    <source>
        <dbReference type="ARBA" id="ARBA00022989"/>
    </source>
</evidence>
<organism evidence="9 10">
    <name type="scientific">Mangrovivirga cuniculi</name>
    <dbReference type="NCBI Taxonomy" id="2715131"/>
    <lineage>
        <taxon>Bacteria</taxon>
        <taxon>Pseudomonadati</taxon>
        <taxon>Bacteroidota</taxon>
        <taxon>Cytophagia</taxon>
        <taxon>Cytophagales</taxon>
        <taxon>Mangrovivirgaceae</taxon>
        <taxon>Mangrovivirga</taxon>
    </lineage>
</organism>
<dbReference type="GO" id="GO:0005886">
    <property type="term" value="C:plasma membrane"/>
    <property type="evidence" value="ECO:0007669"/>
    <property type="project" value="UniProtKB-SubCell"/>
</dbReference>
<feature type="transmembrane region" description="Helical" evidence="6">
    <location>
        <begin position="351"/>
        <end position="370"/>
    </location>
</feature>
<accession>A0A4D7JLX0</accession>
<feature type="transmembrane region" description="Helical" evidence="6">
    <location>
        <begin position="302"/>
        <end position="331"/>
    </location>
</feature>
<keyword evidence="3 6" id="KW-0812">Transmembrane</keyword>
<dbReference type="AlphaFoldDB" id="A0A4D7JLX0"/>